<dbReference type="Gene3D" id="3.90.1200.10">
    <property type="match status" value="1"/>
</dbReference>
<organism evidence="2 3">
    <name type="scientific">Cellulomonas alba</name>
    <dbReference type="NCBI Taxonomy" id="3053467"/>
    <lineage>
        <taxon>Bacteria</taxon>
        <taxon>Bacillati</taxon>
        <taxon>Actinomycetota</taxon>
        <taxon>Actinomycetes</taxon>
        <taxon>Micrococcales</taxon>
        <taxon>Cellulomonadaceae</taxon>
        <taxon>Cellulomonas</taxon>
    </lineage>
</organism>
<feature type="region of interest" description="Disordered" evidence="1">
    <location>
        <begin position="212"/>
        <end position="235"/>
    </location>
</feature>
<dbReference type="RefSeq" id="WP_289456747.1">
    <property type="nucleotide sequence ID" value="NZ_JAUCGQ010000004.1"/>
</dbReference>
<name>A0ABT7SK30_9CELL</name>
<dbReference type="SUPFAM" id="SSF56112">
    <property type="entry name" value="Protein kinase-like (PK-like)"/>
    <property type="match status" value="1"/>
</dbReference>
<evidence type="ECO:0000313" key="2">
    <source>
        <dbReference type="EMBL" id="MDM7856516.1"/>
    </source>
</evidence>
<reference evidence="2 3" key="1">
    <citation type="submission" date="2023-06" db="EMBL/GenBank/DDBJ databases">
        <title>Cellulomonas sp. MW4 Whole genome sequence.</title>
        <authorList>
            <person name="Park S."/>
        </authorList>
    </citation>
    <scope>NUCLEOTIDE SEQUENCE [LARGE SCALE GENOMIC DNA]</scope>
    <source>
        <strain evidence="2 3">MW4</strain>
    </source>
</reference>
<proteinExistence type="predicted"/>
<comment type="caution">
    <text evidence="2">The sequence shown here is derived from an EMBL/GenBank/DDBJ whole genome shotgun (WGS) entry which is preliminary data.</text>
</comment>
<feature type="compositionally biased region" description="Low complexity" evidence="1">
    <location>
        <begin position="213"/>
        <end position="229"/>
    </location>
</feature>
<keyword evidence="3" id="KW-1185">Reference proteome</keyword>
<dbReference type="EMBL" id="JAUCGQ010000004">
    <property type="protein sequence ID" value="MDM7856516.1"/>
    <property type="molecule type" value="Genomic_DNA"/>
</dbReference>
<accession>A0ABT7SK30</accession>
<dbReference type="InterPro" id="IPR011009">
    <property type="entry name" value="Kinase-like_dom_sf"/>
</dbReference>
<evidence type="ECO:0000256" key="1">
    <source>
        <dbReference type="SAM" id="MobiDB-lite"/>
    </source>
</evidence>
<gene>
    <name evidence="2" type="ORF">QRT04_16375</name>
</gene>
<dbReference type="Proteomes" id="UP001529338">
    <property type="component" value="Unassembled WGS sequence"/>
</dbReference>
<evidence type="ECO:0000313" key="3">
    <source>
        <dbReference type="Proteomes" id="UP001529338"/>
    </source>
</evidence>
<sequence>MSRLVRRPADELDVLLLRSLTEWLAVRRWFPLKGATGVELTVTEALHLDDEPEADAREVAGTPPAEGAVRVLLVRARRDLAEHLLQVPVVVAPRGAGIDAPGTIAVLARDGGRAVVDGAAHPRFVAAWLDTAERTPGVSLDVDPATARAITGEQSNTSVLLAAAPGAAPTAMLKVLRTLAPGDNPDIDVPRRLAALGWPNVPAPIAWLEGDWSSPASPRAPSPDTSAPATFPEGIPAASVDAATPATSPAHTVPRASADAAVSRATDRHGHLGVLAEFVPGAADGFELACDLARTGRPFADLTFELGATVAGLHAALREAYPVTPASPADVAASIADRFAWATAALPRLAGYADGVAAVLGAVRALPGVPPRQRVHGDLHLGQVLRSPDRWYVLDFEGEPAAPLELRTRPDLALRDVAGILRSIDYAAAVGGLRDADADAWTAPARAALRAGYAQSATDDLSPDATSLLLTALELDKALYESVYEARNRPDWLPIPLAGLDRLLAARS</sequence>
<protein>
    <submittedName>
        <fullName evidence="2">Aminoglycoside phosphotransferase</fullName>
    </submittedName>
</protein>